<dbReference type="PATRIC" id="fig|1195236.3.peg.4744"/>
<feature type="domain" description="HTH merR-type" evidence="4">
    <location>
        <begin position="5"/>
        <end position="74"/>
    </location>
</feature>
<evidence type="ECO:0000256" key="3">
    <source>
        <dbReference type="ARBA" id="ARBA00023163"/>
    </source>
</evidence>
<dbReference type="InterPro" id="IPR009061">
    <property type="entry name" value="DNA-bd_dom_put_sf"/>
</dbReference>
<dbReference type="GO" id="GO:0003677">
    <property type="term" value="F:DNA binding"/>
    <property type="evidence" value="ECO:0007669"/>
    <property type="project" value="UniProtKB-KW"/>
</dbReference>
<dbReference type="RefSeq" id="WP_004629842.1">
    <property type="nucleotide sequence ID" value="NZ_AORV01000065.1"/>
</dbReference>
<name>S0FFU9_RUMCE</name>
<sequence>MMAALIKISDVSKKYNITKRTLRFYEEIGLLKSIKDEVSHARYYDEEGINRLEQILLLRNIKLTMNEISGVLLSDNGRQLSDILLGRLDEIENKIYELKYSKSIIQSVLKMSEDIGISNVNIYQFLREQILLHSTDERMINMEKSYKGDIVRFEFGTGIIPYINTIGQENFIDLFKDMRRKLELELKRGIPLIRLVDNEGLNEFQIRISVKNNVLIDTKLHAISDEDKLKEMVHYLEGIVRANIDEIS</sequence>
<dbReference type="PANTHER" id="PTHR30204">
    <property type="entry name" value="REDOX-CYCLING DRUG-SENSING TRANSCRIPTIONAL ACTIVATOR SOXR"/>
    <property type="match status" value="1"/>
</dbReference>
<dbReference type="AlphaFoldDB" id="S0FFU9"/>
<evidence type="ECO:0000256" key="2">
    <source>
        <dbReference type="ARBA" id="ARBA00023125"/>
    </source>
</evidence>
<dbReference type="Gene3D" id="1.10.1660.10">
    <property type="match status" value="1"/>
</dbReference>
<dbReference type="EMBL" id="AORV01000065">
    <property type="protein sequence ID" value="EMS69582.1"/>
    <property type="molecule type" value="Genomic_DNA"/>
</dbReference>
<reference evidence="5 6" key="1">
    <citation type="journal article" date="2013" name="Genome Announc.">
        <title>Draft Genome Sequence of the Cellulolytic, Mesophilic, Anaerobic Bacterium Clostridium termitidis Strain CT1112 (DSM 5398).</title>
        <authorList>
            <person name="Lal S."/>
            <person name="Ramachandran U."/>
            <person name="Zhang X."/>
            <person name="Munir R."/>
            <person name="Sparling R."/>
            <person name="Levin D.B."/>
        </authorList>
    </citation>
    <scope>NUCLEOTIDE SEQUENCE [LARGE SCALE GENOMIC DNA]</scope>
    <source>
        <strain evidence="5 6">CT1112</strain>
    </source>
</reference>
<organism evidence="5 6">
    <name type="scientific">Ruminiclostridium cellobioparum subsp. termitidis CT1112</name>
    <dbReference type="NCBI Taxonomy" id="1195236"/>
    <lineage>
        <taxon>Bacteria</taxon>
        <taxon>Bacillati</taxon>
        <taxon>Bacillota</taxon>
        <taxon>Clostridia</taxon>
        <taxon>Eubacteriales</taxon>
        <taxon>Oscillospiraceae</taxon>
        <taxon>Ruminiclostridium</taxon>
    </lineage>
</organism>
<evidence type="ECO:0000259" key="4">
    <source>
        <dbReference type="PROSITE" id="PS50937"/>
    </source>
</evidence>
<dbReference type="SUPFAM" id="SSF46955">
    <property type="entry name" value="Putative DNA-binding domain"/>
    <property type="match status" value="1"/>
</dbReference>
<dbReference type="STRING" id="1195236.CTER_4562"/>
<keyword evidence="1" id="KW-0805">Transcription regulation</keyword>
<comment type="caution">
    <text evidence="5">The sequence shown here is derived from an EMBL/GenBank/DDBJ whole genome shotgun (WGS) entry which is preliminary data.</text>
</comment>
<dbReference type="PROSITE" id="PS50937">
    <property type="entry name" value="HTH_MERR_2"/>
    <property type="match status" value="1"/>
</dbReference>
<proteinExistence type="predicted"/>
<dbReference type="eggNOG" id="COG0789">
    <property type="taxonomic scope" value="Bacteria"/>
</dbReference>
<dbReference type="Gene3D" id="3.40.30.60">
    <property type="entry name" value="FHIPEP family, domain 1"/>
    <property type="match status" value="1"/>
</dbReference>
<gene>
    <name evidence="5" type="ORF">CTER_4562</name>
</gene>
<keyword evidence="2" id="KW-0238">DNA-binding</keyword>
<dbReference type="Pfam" id="PF13411">
    <property type="entry name" value="MerR_1"/>
    <property type="match status" value="1"/>
</dbReference>
<dbReference type="GO" id="GO:0003700">
    <property type="term" value="F:DNA-binding transcription factor activity"/>
    <property type="evidence" value="ECO:0007669"/>
    <property type="project" value="InterPro"/>
</dbReference>
<accession>S0FFU9</accession>
<protein>
    <submittedName>
        <fullName evidence="5">Putative transcriptional regulator</fullName>
    </submittedName>
</protein>
<evidence type="ECO:0000256" key="1">
    <source>
        <dbReference type="ARBA" id="ARBA00023015"/>
    </source>
</evidence>
<dbReference type="InterPro" id="IPR042194">
    <property type="entry name" value="FHIPEP_1"/>
</dbReference>
<dbReference type="Proteomes" id="UP000014155">
    <property type="component" value="Unassembled WGS sequence"/>
</dbReference>
<keyword evidence="6" id="KW-1185">Reference proteome</keyword>
<dbReference type="InterPro" id="IPR047057">
    <property type="entry name" value="MerR_fam"/>
</dbReference>
<dbReference type="InterPro" id="IPR000551">
    <property type="entry name" value="MerR-type_HTH_dom"/>
</dbReference>
<dbReference type="PANTHER" id="PTHR30204:SF94">
    <property type="entry name" value="HEAVY METAL-DEPENDENT TRANSCRIPTIONAL REGULATOR HI_0293-RELATED"/>
    <property type="match status" value="1"/>
</dbReference>
<evidence type="ECO:0000313" key="6">
    <source>
        <dbReference type="Proteomes" id="UP000014155"/>
    </source>
</evidence>
<evidence type="ECO:0000313" key="5">
    <source>
        <dbReference type="EMBL" id="EMS69582.1"/>
    </source>
</evidence>
<dbReference type="SMART" id="SM00422">
    <property type="entry name" value="HTH_MERR"/>
    <property type="match status" value="1"/>
</dbReference>
<keyword evidence="3" id="KW-0804">Transcription</keyword>